<keyword evidence="2" id="KW-0378">Hydrolase</keyword>
<evidence type="ECO:0000256" key="8">
    <source>
        <dbReference type="SAM" id="SignalP"/>
    </source>
</evidence>
<comment type="caution">
    <text evidence="9">The sequence shown here is derived from an EMBL/GenBank/DDBJ whole genome shotgun (WGS) entry which is preliminary data.</text>
</comment>
<dbReference type="PANTHER" id="PTHR10188:SF6">
    <property type="entry name" value="N(4)-(BETA-N-ACETYLGLUCOSAMINYL)-L-ASPARAGINASE"/>
    <property type="match status" value="1"/>
</dbReference>
<feature type="binding site" evidence="6">
    <location>
        <begin position="245"/>
        <end position="248"/>
    </location>
    <ligand>
        <name>substrate</name>
    </ligand>
</feature>
<protein>
    <recommendedName>
        <fullName evidence="4">Isoaspartyl peptidase</fullName>
    </recommendedName>
</protein>
<keyword evidence="10" id="KW-1185">Reference proteome</keyword>
<dbReference type="Gene3D" id="3.60.20.30">
    <property type="entry name" value="(Glycosyl)asparaginase"/>
    <property type="match status" value="1"/>
</dbReference>
<dbReference type="GO" id="GO:0006508">
    <property type="term" value="P:proteolysis"/>
    <property type="evidence" value="ECO:0007669"/>
    <property type="project" value="UniProtKB-KW"/>
</dbReference>
<evidence type="ECO:0000313" key="9">
    <source>
        <dbReference type="EMBL" id="GEP44836.1"/>
    </source>
</evidence>
<keyword evidence="1" id="KW-0645">Protease</keyword>
<evidence type="ECO:0000313" key="10">
    <source>
        <dbReference type="Proteomes" id="UP000321577"/>
    </source>
</evidence>
<dbReference type="CDD" id="cd04701">
    <property type="entry name" value="Asparaginase_2"/>
    <property type="match status" value="1"/>
</dbReference>
<dbReference type="GO" id="GO:0016811">
    <property type="term" value="F:hydrolase activity, acting on carbon-nitrogen (but not peptide) bonds, in linear amides"/>
    <property type="evidence" value="ECO:0007669"/>
    <property type="project" value="UniProtKB-ARBA"/>
</dbReference>
<feature type="binding site" evidence="6">
    <location>
        <begin position="222"/>
        <end position="225"/>
    </location>
    <ligand>
        <name>substrate</name>
    </ligand>
</feature>
<keyword evidence="8" id="KW-0732">Signal</keyword>
<evidence type="ECO:0000256" key="2">
    <source>
        <dbReference type="ARBA" id="ARBA00022801"/>
    </source>
</evidence>
<dbReference type="PANTHER" id="PTHR10188">
    <property type="entry name" value="L-ASPARAGINASE"/>
    <property type="match status" value="1"/>
</dbReference>
<evidence type="ECO:0000256" key="7">
    <source>
        <dbReference type="PIRSR" id="PIRSR600246-3"/>
    </source>
</evidence>
<dbReference type="GO" id="GO:0008233">
    <property type="term" value="F:peptidase activity"/>
    <property type="evidence" value="ECO:0007669"/>
    <property type="project" value="UniProtKB-KW"/>
</dbReference>
<keyword evidence="3" id="KW-0068">Autocatalytic cleavage</keyword>
<proteinExistence type="predicted"/>
<evidence type="ECO:0000256" key="4">
    <source>
        <dbReference type="ARBA" id="ARBA00069124"/>
    </source>
</evidence>
<dbReference type="Proteomes" id="UP000321577">
    <property type="component" value="Unassembled WGS sequence"/>
</dbReference>
<dbReference type="Pfam" id="PF01112">
    <property type="entry name" value="Asparaginase_2"/>
    <property type="match status" value="1"/>
</dbReference>
<dbReference type="InterPro" id="IPR029055">
    <property type="entry name" value="Ntn_hydrolases_N"/>
</dbReference>
<dbReference type="SUPFAM" id="SSF56235">
    <property type="entry name" value="N-terminal nucleophile aminohydrolases (Ntn hydrolases)"/>
    <property type="match status" value="1"/>
</dbReference>
<dbReference type="AlphaFoldDB" id="A0A512MDL9"/>
<organism evidence="9 10">
    <name type="scientific">Brevifollis gellanilyticus</name>
    <dbReference type="NCBI Taxonomy" id="748831"/>
    <lineage>
        <taxon>Bacteria</taxon>
        <taxon>Pseudomonadati</taxon>
        <taxon>Verrucomicrobiota</taxon>
        <taxon>Verrucomicrobiia</taxon>
        <taxon>Verrucomicrobiales</taxon>
        <taxon>Verrucomicrobiaceae</taxon>
    </lineage>
</organism>
<evidence type="ECO:0000256" key="3">
    <source>
        <dbReference type="ARBA" id="ARBA00022813"/>
    </source>
</evidence>
<name>A0A512MDL9_9BACT</name>
<dbReference type="EMBL" id="BKAG01000037">
    <property type="protein sequence ID" value="GEP44836.1"/>
    <property type="molecule type" value="Genomic_DNA"/>
</dbReference>
<evidence type="ECO:0000256" key="5">
    <source>
        <dbReference type="PIRSR" id="PIRSR600246-1"/>
    </source>
</evidence>
<sequence length="327" mass="34002">MIVNKWFVALLALTSLVAQGDSPIAFAIHGGAGVAPKDLTPEQEAECRKVLAQAVQEGHATLKSGGSGLEAVQKAIIILEDSPLFNAGRGSVLTAAGTVEMDASIMDGRTLQAGAVAGITTVRNPILLANVVMTKTPHVLMIGAGAEALAREHALKTEAPEWFITPKQMEKLRRAQKKSAVTLSPEDIWMRVGTVGAVALDKEGHLAAGTSTGGLTNKKAGRVGDSPIIGAGTYAEDGVCAVSGTGHGEFFIRNVVGHDVAARMKYGKATLVEAADAVIARLSEQKGVGGIIAIDAQGRVHAPFNTPGMFRAWIGTDGQVEVKIFVE</sequence>
<feature type="chain" id="PRO_5021798205" description="Isoaspartyl peptidase" evidence="8">
    <location>
        <begin position="21"/>
        <end position="327"/>
    </location>
</feature>
<reference evidence="9 10" key="1">
    <citation type="submission" date="2019-07" db="EMBL/GenBank/DDBJ databases">
        <title>Whole genome shotgun sequence of Brevifollis gellanilyticus NBRC 108608.</title>
        <authorList>
            <person name="Hosoyama A."/>
            <person name="Uohara A."/>
            <person name="Ohji S."/>
            <person name="Ichikawa N."/>
        </authorList>
    </citation>
    <scope>NUCLEOTIDE SEQUENCE [LARGE SCALE GENOMIC DNA]</scope>
    <source>
        <strain evidence="9 10">NBRC 108608</strain>
    </source>
</reference>
<feature type="signal peptide" evidence="8">
    <location>
        <begin position="1"/>
        <end position="20"/>
    </location>
</feature>
<dbReference type="FunFam" id="3.60.20.30:FF:000001">
    <property type="entry name" value="Isoaspartyl peptidase/L-asparaginase"/>
    <property type="match status" value="1"/>
</dbReference>
<feature type="site" description="Cleavage; by autolysis" evidence="7">
    <location>
        <begin position="193"/>
        <end position="194"/>
    </location>
</feature>
<evidence type="ECO:0000256" key="6">
    <source>
        <dbReference type="PIRSR" id="PIRSR600246-2"/>
    </source>
</evidence>
<dbReference type="InterPro" id="IPR000246">
    <property type="entry name" value="Peptidase_T2"/>
</dbReference>
<dbReference type="RefSeq" id="WP_146853165.1">
    <property type="nucleotide sequence ID" value="NZ_BKAG01000037.1"/>
</dbReference>
<dbReference type="OrthoDB" id="9780217at2"/>
<accession>A0A512MDL9</accession>
<evidence type="ECO:0000256" key="1">
    <source>
        <dbReference type="ARBA" id="ARBA00022670"/>
    </source>
</evidence>
<feature type="active site" description="Nucleophile" evidence="5">
    <location>
        <position position="194"/>
    </location>
</feature>
<gene>
    <name evidence="9" type="primary">ansA</name>
    <name evidence="9" type="ORF">BGE01nite_41270</name>
</gene>